<protein>
    <submittedName>
        <fullName evidence="1">Peptidase family M28</fullName>
    </submittedName>
</protein>
<accession>A0A1X7L9B1</accession>
<proteinExistence type="predicted"/>
<dbReference type="AlphaFoldDB" id="A0A1X7L9B1"/>
<dbReference type="EMBL" id="FXAU01000008">
    <property type="protein sequence ID" value="SMG49759.1"/>
    <property type="molecule type" value="Genomic_DNA"/>
</dbReference>
<sequence length="315" mass="34958">MKNKATSVSFFLCLFLLAWSATAIAQIDQKQLKKHIYFLASDKMKGRGTGSKEVRKAADYVEKHFKKYGLKPQGEVGYRQSFQAKVRRVVVPDSIRQADNIIGLLDNGARKTIVIGAHYDHLGMGHQGSSRDSLGVGKIHNGADDNASGVAGLLELARHYTTNKEIEPFNILFIAFGAEELGLVGSKYFTENPTIPLSDIHWMLNMDMIGRYNPNGVAVIGYGTSSKFPLIFEGITSTIKFNLSKDGNGGSDQTSFYKKNIPVLFFHTGGHDDYHKPGDDPEKINYPDLAAILQLEIDVVNNSMKYPSMDFIWTN</sequence>
<dbReference type="STRING" id="561061.SAMN05660862_3698"/>
<dbReference type="RefSeq" id="WP_085474380.1">
    <property type="nucleotide sequence ID" value="NZ_CP038029.1"/>
</dbReference>
<dbReference type="PANTHER" id="PTHR12147:SF26">
    <property type="entry name" value="PEPTIDASE M28 DOMAIN-CONTAINING PROTEIN"/>
    <property type="match status" value="1"/>
</dbReference>
<name>A0A1X7L9B1_9SPHI</name>
<keyword evidence="2" id="KW-1185">Reference proteome</keyword>
<gene>
    <name evidence="1" type="ORF">SAMN05660862_3698</name>
</gene>
<dbReference type="Gene3D" id="3.40.630.10">
    <property type="entry name" value="Zn peptidases"/>
    <property type="match status" value="1"/>
</dbReference>
<dbReference type="InterPro" id="IPR045175">
    <property type="entry name" value="M28_fam"/>
</dbReference>
<dbReference type="InterPro" id="IPR007484">
    <property type="entry name" value="Peptidase_M28"/>
</dbReference>
<evidence type="ECO:0000313" key="1">
    <source>
        <dbReference type="EMBL" id="SMG49759.1"/>
    </source>
</evidence>
<dbReference type="GO" id="GO:0008235">
    <property type="term" value="F:metalloexopeptidase activity"/>
    <property type="evidence" value="ECO:0007669"/>
    <property type="project" value="InterPro"/>
</dbReference>
<dbReference type="GO" id="GO:0006508">
    <property type="term" value="P:proteolysis"/>
    <property type="evidence" value="ECO:0007669"/>
    <property type="project" value="InterPro"/>
</dbReference>
<organism evidence="1 2">
    <name type="scientific">Sphingobacterium psychroaquaticum</name>
    <dbReference type="NCBI Taxonomy" id="561061"/>
    <lineage>
        <taxon>Bacteria</taxon>
        <taxon>Pseudomonadati</taxon>
        <taxon>Bacteroidota</taxon>
        <taxon>Sphingobacteriia</taxon>
        <taxon>Sphingobacteriales</taxon>
        <taxon>Sphingobacteriaceae</taxon>
        <taxon>Sphingobacterium</taxon>
    </lineage>
</organism>
<evidence type="ECO:0000313" key="2">
    <source>
        <dbReference type="Proteomes" id="UP000192980"/>
    </source>
</evidence>
<dbReference type="OrthoDB" id="9764939at2"/>
<dbReference type="Proteomes" id="UP000192980">
    <property type="component" value="Unassembled WGS sequence"/>
</dbReference>
<dbReference type="Pfam" id="PF04389">
    <property type="entry name" value="Peptidase_M28"/>
    <property type="match status" value="1"/>
</dbReference>
<dbReference type="SUPFAM" id="SSF53187">
    <property type="entry name" value="Zn-dependent exopeptidases"/>
    <property type="match status" value="1"/>
</dbReference>
<dbReference type="PANTHER" id="PTHR12147">
    <property type="entry name" value="METALLOPEPTIDASE M28 FAMILY MEMBER"/>
    <property type="match status" value="1"/>
</dbReference>
<reference evidence="1 2" key="1">
    <citation type="submission" date="2017-04" db="EMBL/GenBank/DDBJ databases">
        <authorList>
            <person name="Afonso C.L."/>
            <person name="Miller P.J."/>
            <person name="Scott M.A."/>
            <person name="Spackman E."/>
            <person name="Goraichik I."/>
            <person name="Dimitrov K.M."/>
            <person name="Suarez D.L."/>
            <person name="Swayne D.E."/>
        </authorList>
    </citation>
    <scope>NUCLEOTIDE SEQUENCE [LARGE SCALE GENOMIC DNA]</scope>
    <source>
        <strain evidence="1 2">DSM 22418</strain>
    </source>
</reference>